<protein>
    <recommendedName>
        <fullName evidence="5">THH1/TOM1/TOM3 domain-containing protein</fullName>
    </recommendedName>
</protein>
<dbReference type="GeneID" id="8625263"/>
<evidence type="ECO:0000313" key="3">
    <source>
        <dbReference type="EMBL" id="EAL64681.1"/>
    </source>
</evidence>
<dbReference type="PANTHER" id="PTHR31494">
    <property type="entry name" value="THH1_TOM1_TOM3 DOMAIN-CONTAINING PROTEIN-RELATED-RELATED"/>
    <property type="match status" value="1"/>
</dbReference>
<dbReference type="HOGENOM" id="CLU_061077_0_0_1"/>
<evidence type="ECO:0000256" key="1">
    <source>
        <dbReference type="SAM" id="MobiDB-lite"/>
    </source>
</evidence>
<dbReference type="EMBL" id="AAFI02000079">
    <property type="protein sequence ID" value="EAL64681.1"/>
    <property type="molecule type" value="Genomic_DNA"/>
</dbReference>
<feature type="transmembrane region" description="Helical" evidence="2">
    <location>
        <begin position="121"/>
        <end position="143"/>
    </location>
</feature>
<dbReference type="RefSeq" id="XP_638215.1">
    <property type="nucleotide sequence ID" value="XM_633123.1"/>
</dbReference>
<feature type="region of interest" description="Disordered" evidence="1">
    <location>
        <begin position="323"/>
        <end position="346"/>
    </location>
</feature>
<accession>Q54MS8</accession>
<evidence type="ECO:0000256" key="2">
    <source>
        <dbReference type="SAM" id="Phobius"/>
    </source>
</evidence>
<dbReference type="PhylomeDB" id="Q54MS8"/>
<dbReference type="InParanoid" id="Q54MS8"/>
<keyword evidence="2" id="KW-0472">Membrane</keyword>
<keyword evidence="2" id="KW-0812">Transmembrane</keyword>
<dbReference type="dictyBase" id="DDB_G0285687"/>
<dbReference type="KEGG" id="ddi:DDB_G0285687"/>
<feature type="transmembrane region" description="Helical" evidence="2">
    <location>
        <begin position="46"/>
        <end position="69"/>
    </location>
</feature>
<dbReference type="AlphaFoldDB" id="Q54MS8"/>
<feature type="transmembrane region" description="Helical" evidence="2">
    <location>
        <begin position="155"/>
        <end position="176"/>
    </location>
</feature>
<feature type="transmembrane region" description="Helical" evidence="2">
    <location>
        <begin position="233"/>
        <end position="253"/>
    </location>
</feature>
<sequence length="346" mass="39633">MVFKNEVLDEFTTSDPVNKAILGLSIIRIEFIAARKRNVYFTNARLVTYICITIYPLIKTAMIGEFLGYDKSIYRGSVMAVMSIWATMFQYFEWVFIACYWMSLLYTFFLTKDYVKTNTKIVWIASWSIVIILIIWTIVQTVFNFYNLPLMDRTYGVGQVILIVSIGIFYFVNGVLLIREMKKKGKVKSFQKGYKRIIFLSFALLLLVFGALFMFVVQVLILKWNGKETGNYIFYLIASLIEFTQLPIVMYSLGGDSFKRYIILYNQKLPEDPKSEYYSGVSSSTVDSNYSSDAHDNNNNIKLKNIQTQKSIDSSVISNISSSNVSNVSESPNISCSNLDSSENSV</sequence>
<name>Q54MS8_DICDI</name>
<feature type="transmembrane region" description="Helical" evidence="2">
    <location>
        <begin position="89"/>
        <end position="109"/>
    </location>
</feature>
<organism evidence="3 4">
    <name type="scientific">Dictyostelium discoideum</name>
    <name type="common">Social amoeba</name>
    <dbReference type="NCBI Taxonomy" id="44689"/>
    <lineage>
        <taxon>Eukaryota</taxon>
        <taxon>Amoebozoa</taxon>
        <taxon>Evosea</taxon>
        <taxon>Eumycetozoa</taxon>
        <taxon>Dictyostelia</taxon>
        <taxon>Dictyosteliales</taxon>
        <taxon>Dictyosteliaceae</taxon>
        <taxon>Dictyostelium</taxon>
    </lineage>
</organism>
<evidence type="ECO:0008006" key="5">
    <source>
        <dbReference type="Google" id="ProtNLM"/>
    </source>
</evidence>
<dbReference type="Proteomes" id="UP000002195">
    <property type="component" value="Unassembled WGS sequence"/>
</dbReference>
<feature type="transmembrane region" description="Helical" evidence="2">
    <location>
        <begin position="197"/>
        <end position="221"/>
    </location>
</feature>
<comment type="caution">
    <text evidence="3">The sequence shown here is derived from an EMBL/GenBank/DDBJ whole genome shotgun (WGS) entry which is preliminary data.</text>
</comment>
<dbReference type="VEuPathDB" id="AmoebaDB:DDB_G0285687"/>
<dbReference type="PANTHER" id="PTHR31494:SF2">
    <property type="entry name" value="THH1_TOM1_TOM3 DOMAIN-CONTAINING PROTEIN"/>
    <property type="match status" value="1"/>
</dbReference>
<dbReference type="PaxDb" id="44689-DDB0186659"/>
<feature type="compositionally biased region" description="Polar residues" evidence="1">
    <location>
        <begin position="336"/>
        <end position="346"/>
    </location>
</feature>
<dbReference type="FunCoup" id="Q54MS8">
    <property type="interactions" value="1"/>
</dbReference>
<proteinExistence type="predicted"/>
<feature type="compositionally biased region" description="Low complexity" evidence="1">
    <location>
        <begin position="323"/>
        <end position="335"/>
    </location>
</feature>
<reference evidence="3 4" key="1">
    <citation type="journal article" date="2005" name="Nature">
        <title>The genome of the social amoeba Dictyostelium discoideum.</title>
        <authorList>
            <consortium name="The Dictyostelium discoideum Sequencing Consortium"/>
            <person name="Eichinger L."/>
            <person name="Pachebat J.A."/>
            <person name="Glockner G."/>
            <person name="Rajandream M.A."/>
            <person name="Sucgang R."/>
            <person name="Berriman M."/>
            <person name="Song J."/>
            <person name="Olsen R."/>
            <person name="Szafranski K."/>
            <person name="Xu Q."/>
            <person name="Tunggal B."/>
            <person name="Kummerfeld S."/>
            <person name="Madera M."/>
            <person name="Konfortov B.A."/>
            <person name="Rivero F."/>
            <person name="Bankier A.T."/>
            <person name="Lehmann R."/>
            <person name="Hamlin N."/>
            <person name="Davies R."/>
            <person name="Gaudet P."/>
            <person name="Fey P."/>
            <person name="Pilcher K."/>
            <person name="Chen G."/>
            <person name="Saunders D."/>
            <person name="Sodergren E."/>
            <person name="Davis P."/>
            <person name="Kerhornou A."/>
            <person name="Nie X."/>
            <person name="Hall N."/>
            <person name="Anjard C."/>
            <person name="Hemphill L."/>
            <person name="Bason N."/>
            <person name="Farbrother P."/>
            <person name="Desany B."/>
            <person name="Just E."/>
            <person name="Morio T."/>
            <person name="Rost R."/>
            <person name="Churcher C."/>
            <person name="Cooper J."/>
            <person name="Haydock S."/>
            <person name="van Driessche N."/>
            <person name="Cronin A."/>
            <person name="Goodhead I."/>
            <person name="Muzny D."/>
            <person name="Mourier T."/>
            <person name="Pain A."/>
            <person name="Lu M."/>
            <person name="Harper D."/>
            <person name="Lindsay R."/>
            <person name="Hauser H."/>
            <person name="James K."/>
            <person name="Quiles M."/>
            <person name="Madan Babu M."/>
            <person name="Saito T."/>
            <person name="Buchrieser C."/>
            <person name="Wardroper A."/>
            <person name="Felder M."/>
            <person name="Thangavelu M."/>
            <person name="Johnson D."/>
            <person name="Knights A."/>
            <person name="Loulseged H."/>
            <person name="Mungall K."/>
            <person name="Oliver K."/>
            <person name="Price C."/>
            <person name="Quail M.A."/>
            <person name="Urushihara H."/>
            <person name="Hernandez J."/>
            <person name="Rabbinowitsch E."/>
            <person name="Steffen D."/>
            <person name="Sanders M."/>
            <person name="Ma J."/>
            <person name="Kohara Y."/>
            <person name="Sharp S."/>
            <person name="Simmonds M."/>
            <person name="Spiegler S."/>
            <person name="Tivey A."/>
            <person name="Sugano S."/>
            <person name="White B."/>
            <person name="Walker D."/>
            <person name="Woodward J."/>
            <person name="Winckler T."/>
            <person name="Tanaka Y."/>
            <person name="Shaulsky G."/>
            <person name="Schleicher M."/>
            <person name="Weinstock G."/>
            <person name="Rosenthal A."/>
            <person name="Cox E.C."/>
            <person name="Chisholm R.L."/>
            <person name="Gibbs R."/>
            <person name="Loomis W.F."/>
            <person name="Platzer M."/>
            <person name="Kay R.R."/>
            <person name="Williams J."/>
            <person name="Dear P.H."/>
            <person name="Noegel A.A."/>
            <person name="Barrell B."/>
            <person name="Kuspa A."/>
        </authorList>
    </citation>
    <scope>NUCLEOTIDE SEQUENCE [LARGE SCALE GENOMIC DNA]</scope>
    <source>
        <strain evidence="3 4">AX4</strain>
    </source>
</reference>
<dbReference type="OMA" id="ICITIYP"/>
<keyword evidence="2" id="KW-1133">Transmembrane helix</keyword>
<keyword evidence="4" id="KW-1185">Reference proteome</keyword>
<gene>
    <name evidence="3" type="ORF">DDB_G0285687</name>
</gene>
<evidence type="ECO:0000313" key="4">
    <source>
        <dbReference type="Proteomes" id="UP000002195"/>
    </source>
</evidence>